<evidence type="ECO:0000256" key="7">
    <source>
        <dbReference type="SAM" id="Phobius"/>
    </source>
</evidence>
<keyword evidence="2" id="KW-0813">Transport</keyword>
<organism evidence="15">
    <name type="scientific">freshwater metagenome</name>
    <dbReference type="NCBI Taxonomy" id="449393"/>
    <lineage>
        <taxon>unclassified sequences</taxon>
        <taxon>metagenomes</taxon>
        <taxon>ecological metagenomes</taxon>
    </lineage>
</organism>
<dbReference type="Pfam" id="PF00528">
    <property type="entry name" value="BPD_transp_1"/>
    <property type="match status" value="1"/>
</dbReference>
<evidence type="ECO:0000313" key="17">
    <source>
        <dbReference type="EMBL" id="CAB5017248.1"/>
    </source>
</evidence>
<evidence type="ECO:0000313" key="14">
    <source>
        <dbReference type="EMBL" id="CAB4840017.1"/>
    </source>
</evidence>
<dbReference type="InterPro" id="IPR035906">
    <property type="entry name" value="MetI-like_sf"/>
</dbReference>
<comment type="subcellular location">
    <subcellularLocation>
        <location evidence="1">Cell membrane</location>
        <topology evidence="1">Multi-pass membrane protein</topology>
    </subcellularLocation>
</comment>
<dbReference type="EMBL" id="CAFBPO010000005">
    <property type="protein sequence ID" value="CAB5017248.1"/>
    <property type="molecule type" value="Genomic_DNA"/>
</dbReference>
<gene>
    <name evidence="9" type="ORF">UFOPK1824_00585</name>
    <name evidence="10" type="ORF">UFOPK2340_00278</name>
    <name evidence="11" type="ORF">UFOPK2772_00133</name>
    <name evidence="12" type="ORF">UFOPK2850_00490</name>
    <name evidence="13" type="ORF">UFOPK3027_00969</name>
    <name evidence="14" type="ORF">UFOPK3256_00262</name>
    <name evidence="15" type="ORF">UFOPK3827_00797</name>
    <name evidence="16" type="ORF">UFOPK3982_01082</name>
    <name evidence="17" type="ORF">UFOPK4120_00630</name>
    <name evidence="18" type="ORF">UFOPK4404_01058</name>
</gene>
<evidence type="ECO:0000313" key="13">
    <source>
        <dbReference type="EMBL" id="CAB4805853.1"/>
    </source>
</evidence>
<evidence type="ECO:0000313" key="16">
    <source>
        <dbReference type="EMBL" id="CAB4989919.1"/>
    </source>
</evidence>
<dbReference type="GO" id="GO:0005886">
    <property type="term" value="C:plasma membrane"/>
    <property type="evidence" value="ECO:0007669"/>
    <property type="project" value="UniProtKB-SubCell"/>
</dbReference>
<dbReference type="EMBL" id="CAFAAN010000007">
    <property type="protein sequence ID" value="CAB4805853.1"/>
    <property type="molecule type" value="Genomic_DNA"/>
</dbReference>
<evidence type="ECO:0000313" key="10">
    <source>
        <dbReference type="EMBL" id="CAB4668682.1"/>
    </source>
</evidence>
<dbReference type="PANTHER" id="PTHR43386">
    <property type="entry name" value="OLIGOPEPTIDE TRANSPORT SYSTEM PERMEASE PROTEIN APPC"/>
    <property type="match status" value="1"/>
</dbReference>
<evidence type="ECO:0000313" key="9">
    <source>
        <dbReference type="EMBL" id="CAB4599354.1"/>
    </source>
</evidence>
<feature type="transmembrane region" description="Helical" evidence="7">
    <location>
        <begin position="123"/>
        <end position="146"/>
    </location>
</feature>
<keyword evidence="6 7" id="KW-0472">Membrane</keyword>
<evidence type="ECO:0000313" key="18">
    <source>
        <dbReference type="EMBL" id="CAB5074638.1"/>
    </source>
</evidence>
<evidence type="ECO:0000256" key="5">
    <source>
        <dbReference type="ARBA" id="ARBA00022989"/>
    </source>
</evidence>
<feature type="transmembrane region" description="Helical" evidence="7">
    <location>
        <begin position="245"/>
        <end position="266"/>
    </location>
</feature>
<feature type="transmembrane region" description="Helical" evidence="7">
    <location>
        <begin position="158"/>
        <end position="183"/>
    </location>
</feature>
<protein>
    <submittedName>
        <fullName evidence="15">Unannotated protein</fullName>
    </submittedName>
</protein>
<accession>A0A6J7KFS0</accession>
<keyword evidence="3" id="KW-1003">Cell membrane</keyword>
<dbReference type="EMBL" id="CAEZUM010000029">
    <property type="protein sequence ID" value="CAB4599354.1"/>
    <property type="molecule type" value="Genomic_DNA"/>
</dbReference>
<dbReference type="SUPFAM" id="SSF161098">
    <property type="entry name" value="MetI-like"/>
    <property type="match status" value="1"/>
</dbReference>
<dbReference type="EMBL" id="CAEZXC010000010">
    <property type="protein sequence ID" value="CAB4668682.1"/>
    <property type="molecule type" value="Genomic_DNA"/>
</dbReference>
<feature type="transmembrane region" description="Helical" evidence="7">
    <location>
        <begin position="195"/>
        <end position="214"/>
    </location>
</feature>
<evidence type="ECO:0000256" key="3">
    <source>
        <dbReference type="ARBA" id="ARBA00022475"/>
    </source>
</evidence>
<dbReference type="AlphaFoldDB" id="A0A6J7KFS0"/>
<dbReference type="PANTHER" id="PTHR43386:SF1">
    <property type="entry name" value="D,D-DIPEPTIDE TRANSPORT SYSTEM PERMEASE PROTEIN DDPC-RELATED"/>
    <property type="match status" value="1"/>
</dbReference>
<dbReference type="InterPro" id="IPR050366">
    <property type="entry name" value="BP-dependent_transpt_permease"/>
</dbReference>
<evidence type="ECO:0000256" key="1">
    <source>
        <dbReference type="ARBA" id="ARBA00004651"/>
    </source>
</evidence>
<evidence type="ECO:0000256" key="6">
    <source>
        <dbReference type="ARBA" id="ARBA00023136"/>
    </source>
</evidence>
<name>A0A6J7KFS0_9ZZZZ</name>
<dbReference type="EMBL" id="CAEZYT010000004">
    <property type="protein sequence ID" value="CAB4728118.1"/>
    <property type="molecule type" value="Genomic_DNA"/>
</dbReference>
<dbReference type="EMBL" id="CAFBNM010000006">
    <property type="protein sequence ID" value="CAB4954706.1"/>
    <property type="molecule type" value="Genomic_DNA"/>
</dbReference>
<evidence type="ECO:0000256" key="4">
    <source>
        <dbReference type="ARBA" id="ARBA00022692"/>
    </source>
</evidence>
<dbReference type="EMBL" id="CAEZZH010000004">
    <property type="protein sequence ID" value="CAB4752395.1"/>
    <property type="molecule type" value="Genomic_DNA"/>
</dbReference>
<dbReference type="EMBL" id="CAFBQY010000011">
    <property type="protein sequence ID" value="CAB5074638.1"/>
    <property type="molecule type" value="Genomic_DNA"/>
</dbReference>
<evidence type="ECO:0000259" key="8">
    <source>
        <dbReference type="PROSITE" id="PS50928"/>
    </source>
</evidence>
<feature type="transmembrane region" description="Helical" evidence="7">
    <location>
        <begin position="301"/>
        <end position="321"/>
    </location>
</feature>
<evidence type="ECO:0000313" key="12">
    <source>
        <dbReference type="EMBL" id="CAB4752395.1"/>
    </source>
</evidence>
<feature type="domain" description="ABC transmembrane type-1" evidence="8">
    <location>
        <begin position="119"/>
        <end position="321"/>
    </location>
</feature>
<dbReference type="GO" id="GO:0055085">
    <property type="term" value="P:transmembrane transport"/>
    <property type="evidence" value="ECO:0007669"/>
    <property type="project" value="InterPro"/>
</dbReference>
<dbReference type="EMBL" id="CAFBOO010000009">
    <property type="protein sequence ID" value="CAB4989919.1"/>
    <property type="molecule type" value="Genomic_DNA"/>
</dbReference>
<dbReference type="CDD" id="cd06261">
    <property type="entry name" value="TM_PBP2"/>
    <property type="match status" value="1"/>
</dbReference>
<reference evidence="15" key="1">
    <citation type="submission" date="2020-05" db="EMBL/GenBank/DDBJ databases">
        <authorList>
            <person name="Chiriac C."/>
            <person name="Salcher M."/>
            <person name="Ghai R."/>
            <person name="Kavagutti S V."/>
        </authorList>
    </citation>
    <scope>NUCLEOTIDE SEQUENCE</scope>
</reference>
<dbReference type="EMBL" id="CAFAZW010000003">
    <property type="protein sequence ID" value="CAB4840017.1"/>
    <property type="molecule type" value="Genomic_DNA"/>
</dbReference>
<dbReference type="InterPro" id="IPR000515">
    <property type="entry name" value="MetI-like"/>
</dbReference>
<evidence type="ECO:0000313" key="15">
    <source>
        <dbReference type="EMBL" id="CAB4954706.1"/>
    </source>
</evidence>
<evidence type="ECO:0000256" key="2">
    <source>
        <dbReference type="ARBA" id="ARBA00022448"/>
    </source>
</evidence>
<proteinExistence type="predicted"/>
<keyword evidence="4 7" id="KW-0812">Transmembrane</keyword>
<feature type="transmembrane region" description="Helical" evidence="7">
    <location>
        <begin position="30"/>
        <end position="50"/>
    </location>
</feature>
<evidence type="ECO:0000313" key="11">
    <source>
        <dbReference type="EMBL" id="CAB4728118.1"/>
    </source>
</evidence>
<dbReference type="PROSITE" id="PS50928">
    <property type="entry name" value="ABC_TM1"/>
    <property type="match status" value="1"/>
</dbReference>
<sequence length="338" mass="36182">MTDREPAVQVLSESPGRIARETLAHDRRTWIASALLLFIVVLTLSAPLYATYVSKTDPFVSSINGTTVIDGQEVSVLQQSTEGLRIGVNPIGPTWRIGSYALGADNQGRDVAARLLYGGTNTLLIGFTAGFLTITIGTLLGVIAGYSGKFVDSFISRILDVIWAFPVYLLSISLSVVLLTSGFKWGPISLEAGSLYLPIFIIGLVYVPYVARPIRGQVIALREREFVKAAIGSGAKSSQIIFREILPNVIPSVIVFIPMMVALAMLTESALSFLSIGVQPPDASWGTIIKDGLGLLYTRPLVALLPGLLIVITAVSLNLLGDAVRDALDPKARMRGAV</sequence>
<dbReference type="Gene3D" id="1.10.3720.10">
    <property type="entry name" value="MetI-like"/>
    <property type="match status" value="1"/>
</dbReference>
<keyword evidence="5 7" id="KW-1133">Transmembrane helix</keyword>